<feature type="non-terminal residue" evidence="1">
    <location>
        <position position="1"/>
    </location>
</feature>
<evidence type="ECO:0000313" key="1">
    <source>
        <dbReference type="EMBL" id="CAG8781767.1"/>
    </source>
</evidence>
<keyword evidence="2" id="KW-1185">Reference proteome</keyword>
<dbReference type="EMBL" id="CAJVPY010022091">
    <property type="protein sequence ID" value="CAG8781767.1"/>
    <property type="molecule type" value="Genomic_DNA"/>
</dbReference>
<name>A0A9N9P1P9_9GLOM</name>
<sequence length="55" mass="6468">VLRNIIQENPDLYLEEIISQMEIQCGKTVSISTMWRSLAYCGITWKKVFNLFIVM</sequence>
<protein>
    <submittedName>
        <fullName evidence="1">432_t:CDS:1</fullName>
    </submittedName>
</protein>
<comment type="caution">
    <text evidence="1">The sequence shown here is derived from an EMBL/GenBank/DDBJ whole genome shotgun (WGS) entry which is preliminary data.</text>
</comment>
<reference evidence="1" key="1">
    <citation type="submission" date="2021-06" db="EMBL/GenBank/DDBJ databases">
        <authorList>
            <person name="Kallberg Y."/>
            <person name="Tangrot J."/>
            <person name="Rosling A."/>
        </authorList>
    </citation>
    <scope>NUCLEOTIDE SEQUENCE</scope>
    <source>
        <strain evidence="1">MA453B</strain>
    </source>
</reference>
<proteinExistence type="predicted"/>
<dbReference type="AlphaFoldDB" id="A0A9N9P1P9"/>
<accession>A0A9N9P1P9</accession>
<gene>
    <name evidence="1" type="ORF">DERYTH_LOCUS19732</name>
</gene>
<organism evidence="1 2">
    <name type="scientific">Dentiscutata erythropus</name>
    <dbReference type="NCBI Taxonomy" id="1348616"/>
    <lineage>
        <taxon>Eukaryota</taxon>
        <taxon>Fungi</taxon>
        <taxon>Fungi incertae sedis</taxon>
        <taxon>Mucoromycota</taxon>
        <taxon>Glomeromycotina</taxon>
        <taxon>Glomeromycetes</taxon>
        <taxon>Diversisporales</taxon>
        <taxon>Gigasporaceae</taxon>
        <taxon>Dentiscutata</taxon>
    </lineage>
</organism>
<dbReference type="Proteomes" id="UP000789405">
    <property type="component" value="Unassembled WGS sequence"/>
</dbReference>
<dbReference type="OrthoDB" id="2388844at2759"/>
<evidence type="ECO:0000313" key="2">
    <source>
        <dbReference type="Proteomes" id="UP000789405"/>
    </source>
</evidence>